<dbReference type="Gene3D" id="3.40.50.720">
    <property type="entry name" value="NAD(P)-binding Rossmann-like Domain"/>
    <property type="match status" value="1"/>
</dbReference>
<evidence type="ECO:0000313" key="8">
    <source>
        <dbReference type="Proteomes" id="UP000187417"/>
    </source>
</evidence>
<dbReference type="PANTHER" id="PTHR43498:SF1">
    <property type="entry name" value="COB--COM HETERODISULFIDE REDUCTASE IRON-SULFUR SUBUNIT A"/>
    <property type="match status" value="1"/>
</dbReference>
<dbReference type="SUPFAM" id="SSF51905">
    <property type="entry name" value="FAD/NAD(P)-binding domain"/>
    <property type="match status" value="1"/>
</dbReference>
<dbReference type="STRING" id="28117.BHV66_00470"/>
<dbReference type="Proteomes" id="UP000187417">
    <property type="component" value="Unassembled WGS sequence"/>
</dbReference>
<name>A0A1Q6FCK6_9BACT</name>
<dbReference type="InterPro" id="IPR036188">
    <property type="entry name" value="FAD/NAD-bd_sf"/>
</dbReference>
<dbReference type="PRINTS" id="PR00411">
    <property type="entry name" value="PNDRDTASEI"/>
</dbReference>
<evidence type="ECO:0000256" key="2">
    <source>
        <dbReference type="ARBA" id="ARBA00022723"/>
    </source>
</evidence>
<dbReference type="RefSeq" id="WP_022460308.1">
    <property type="nucleotide sequence ID" value="NZ_CAJJWD010000001.1"/>
</dbReference>
<organism evidence="7 8">
    <name type="scientific">Alistipes putredinis</name>
    <dbReference type="NCBI Taxonomy" id="28117"/>
    <lineage>
        <taxon>Bacteria</taxon>
        <taxon>Pseudomonadati</taxon>
        <taxon>Bacteroidota</taxon>
        <taxon>Bacteroidia</taxon>
        <taxon>Bacteroidales</taxon>
        <taxon>Rikenellaceae</taxon>
        <taxon>Alistipes</taxon>
    </lineage>
</organism>
<dbReference type="PANTHER" id="PTHR43498">
    <property type="entry name" value="FERREDOXIN:COB-COM HETERODISULFIDE REDUCTASE SUBUNIT A"/>
    <property type="match status" value="1"/>
</dbReference>
<keyword evidence="5" id="KW-0411">Iron-sulfur</keyword>
<dbReference type="PRINTS" id="PR00368">
    <property type="entry name" value="FADPNR"/>
</dbReference>
<evidence type="ECO:0000313" key="7">
    <source>
        <dbReference type="EMBL" id="OKY96581.1"/>
    </source>
</evidence>
<dbReference type="GO" id="GO:0016491">
    <property type="term" value="F:oxidoreductase activity"/>
    <property type="evidence" value="ECO:0007669"/>
    <property type="project" value="UniProtKB-KW"/>
</dbReference>
<accession>A0A1Q6FCK6</accession>
<keyword evidence="1" id="KW-0004">4Fe-4S</keyword>
<evidence type="ECO:0000256" key="1">
    <source>
        <dbReference type="ARBA" id="ARBA00022485"/>
    </source>
</evidence>
<evidence type="ECO:0000259" key="6">
    <source>
        <dbReference type="Pfam" id="PF07992"/>
    </source>
</evidence>
<keyword evidence="3" id="KW-0560">Oxidoreductase</keyword>
<gene>
    <name evidence="7" type="ORF">BHV66_00470</name>
</gene>
<dbReference type="GO" id="GO:0046872">
    <property type="term" value="F:metal ion binding"/>
    <property type="evidence" value="ECO:0007669"/>
    <property type="project" value="UniProtKB-KW"/>
</dbReference>
<dbReference type="InterPro" id="IPR023753">
    <property type="entry name" value="FAD/NAD-binding_dom"/>
</dbReference>
<dbReference type="GO" id="GO:0051539">
    <property type="term" value="F:4 iron, 4 sulfur cluster binding"/>
    <property type="evidence" value="ECO:0007669"/>
    <property type="project" value="UniProtKB-KW"/>
</dbReference>
<keyword evidence="4" id="KW-0408">Iron</keyword>
<protein>
    <submittedName>
        <fullName evidence="7">FAD-dependent oxidoreductase</fullName>
    </submittedName>
</protein>
<evidence type="ECO:0000256" key="4">
    <source>
        <dbReference type="ARBA" id="ARBA00023004"/>
    </source>
</evidence>
<comment type="caution">
    <text evidence="7">The sequence shown here is derived from an EMBL/GenBank/DDBJ whole genome shotgun (WGS) entry which is preliminary data.</text>
</comment>
<dbReference type="InterPro" id="IPR039650">
    <property type="entry name" value="HdrA-like"/>
</dbReference>
<dbReference type="Pfam" id="PF07992">
    <property type="entry name" value="Pyr_redox_2"/>
    <property type="match status" value="1"/>
</dbReference>
<sequence>MKREVIIVGGGVAGIQTALRLADRGIRPTIVEKEPDLGGKLRGWYHLFPLLTPASEVLSELRRRLAARDVEVMTSAEAVSITPGSVTLADGRILECGSVVVCSGFTLFDARLKEEYGYGVYDNVFTSADIERMLNEGNVTTSSGRRPRRIALLHCVGSRDEKVCQAHCSRVCCITGVKQAMELKRLFPDADVFNFYMDIRMFGPGYEEMYREAQQNYNIHFVRGRISEASPTYDGRLQIKAEDTLTGRPLRMSVDMLVLLVGMRANDSNADFAASAGLRQAPSGFMEPQDLFLNSARSGVDGIFYAGTVTAPKNIGETLNEADAAAEALTAYLGRV</sequence>
<keyword evidence="2" id="KW-0479">Metal-binding</keyword>
<reference evidence="7 8" key="1">
    <citation type="journal article" date="2016" name="Nat. Biotechnol.">
        <title>Measurement of bacterial replication rates in microbial communities.</title>
        <authorList>
            <person name="Brown C.T."/>
            <person name="Olm M.R."/>
            <person name="Thomas B.C."/>
            <person name="Banfield J.F."/>
        </authorList>
    </citation>
    <scope>NUCLEOTIDE SEQUENCE [LARGE SCALE GENOMIC DNA]</scope>
    <source>
        <strain evidence="7">CAG:67_53_122</strain>
    </source>
</reference>
<dbReference type="AlphaFoldDB" id="A0A1Q6FCK6"/>
<dbReference type="EMBL" id="MNQH01000001">
    <property type="protein sequence ID" value="OKY96581.1"/>
    <property type="molecule type" value="Genomic_DNA"/>
</dbReference>
<proteinExistence type="predicted"/>
<evidence type="ECO:0000256" key="3">
    <source>
        <dbReference type="ARBA" id="ARBA00023002"/>
    </source>
</evidence>
<evidence type="ECO:0000256" key="5">
    <source>
        <dbReference type="ARBA" id="ARBA00023014"/>
    </source>
</evidence>
<feature type="domain" description="FAD/NAD(P)-binding" evidence="6">
    <location>
        <begin position="4"/>
        <end position="320"/>
    </location>
</feature>